<reference evidence="10 11" key="1">
    <citation type="submission" date="2017-04" db="EMBL/GenBank/DDBJ databases">
        <authorList>
            <person name="Afonso C.L."/>
            <person name="Miller P.J."/>
            <person name="Scott M.A."/>
            <person name="Spackman E."/>
            <person name="Goraichik I."/>
            <person name="Dimitrov K.M."/>
            <person name="Suarez D.L."/>
            <person name="Swayne D.E."/>
        </authorList>
    </citation>
    <scope>NUCLEOTIDE SEQUENCE [LARGE SCALE GENOMIC DNA]</scope>
    <source>
        <strain evidence="10 11">DSM 19625</strain>
    </source>
</reference>
<feature type="binding site" evidence="8">
    <location>
        <position position="244"/>
    </location>
    <ligand>
        <name>Mn(2+)</name>
        <dbReference type="ChEBI" id="CHEBI:29035"/>
        <label>1</label>
    </ligand>
</feature>
<dbReference type="GO" id="GO:0006525">
    <property type="term" value="P:arginine metabolic process"/>
    <property type="evidence" value="ECO:0007669"/>
    <property type="project" value="UniProtKB-KW"/>
</dbReference>
<dbReference type="STRING" id="475255.SAMN04488101_11436"/>
<proteinExistence type="inferred from homology"/>
<evidence type="ECO:0000256" key="5">
    <source>
        <dbReference type="ARBA" id="ARBA00022723"/>
    </source>
</evidence>
<organism evidence="10 11">
    <name type="scientific">Pedobacter nyackensis</name>
    <dbReference type="NCBI Taxonomy" id="475255"/>
    <lineage>
        <taxon>Bacteria</taxon>
        <taxon>Pseudomonadati</taxon>
        <taxon>Bacteroidota</taxon>
        <taxon>Sphingobacteriia</taxon>
        <taxon>Sphingobacteriales</taxon>
        <taxon>Sphingobacteriaceae</taxon>
        <taxon>Pedobacter</taxon>
    </lineage>
</organism>
<evidence type="ECO:0000256" key="9">
    <source>
        <dbReference type="PROSITE-ProRule" id="PRU00742"/>
    </source>
</evidence>
<sequence>MKRSIKLIKNRSDIGAGTRGSDMGIDAIEVAAINKGSEYFNNFPFVDVETHNETIYEKDRNSFAKRIEKVLQQCTRVAKVVEQTLLEKEFPLVFSGDHSSALGTMSGIKTAHPDKTLGVFWIDAHADLHSPYTSPSGNIHGMPLAAALANDNLNCQVNKVEGETLLYWDNLKTIGTNLPKLKPEHLIYFGVRDTEESEDIQIQNLGIKNYKVEEVRFRGLETCVEESLNKLSDCDMIYISFDVDSMDCDLISYGTGTPVAKGFDQYEIIDIIKRIIASRKVICLEVVEVNPLLDTKGNKMAETAFEILEQITPFVEENN</sequence>
<keyword evidence="6" id="KW-0378">Hydrolase</keyword>
<keyword evidence="5 8" id="KW-0479">Metal-binding</keyword>
<comment type="similarity">
    <text evidence="9">Belongs to the arginase family.</text>
</comment>
<comment type="pathway">
    <text evidence="1">Nitrogen metabolism; urea cycle; L-ornithine and urea from L-arginine: step 1/1.</text>
</comment>
<evidence type="ECO:0000256" key="8">
    <source>
        <dbReference type="PIRSR" id="PIRSR036979-1"/>
    </source>
</evidence>
<dbReference type="GO" id="GO:0030145">
    <property type="term" value="F:manganese ion binding"/>
    <property type="evidence" value="ECO:0007669"/>
    <property type="project" value="TreeGrafter"/>
</dbReference>
<dbReference type="Gene3D" id="3.40.800.10">
    <property type="entry name" value="Ureohydrolase domain"/>
    <property type="match status" value="1"/>
</dbReference>
<dbReference type="InterPro" id="IPR006035">
    <property type="entry name" value="Ureohydrolase"/>
</dbReference>
<keyword evidence="4" id="KW-0056">Arginine metabolism</keyword>
<evidence type="ECO:0000313" key="10">
    <source>
        <dbReference type="EMBL" id="SMD11434.1"/>
    </source>
</evidence>
<dbReference type="SUPFAM" id="SSF52768">
    <property type="entry name" value="Arginase/deacetylase"/>
    <property type="match status" value="1"/>
</dbReference>
<evidence type="ECO:0000256" key="7">
    <source>
        <dbReference type="ARBA" id="ARBA00023211"/>
    </source>
</evidence>
<feature type="binding site" evidence="8">
    <location>
        <position position="123"/>
    </location>
    <ligand>
        <name>Mn(2+)</name>
        <dbReference type="ChEBI" id="CHEBI:29035"/>
        <label>1</label>
    </ligand>
</feature>
<dbReference type="RefSeq" id="WP_084291330.1">
    <property type="nucleotide sequence ID" value="NZ_FWYB01000014.1"/>
</dbReference>
<feature type="binding site" evidence="8">
    <location>
        <position position="127"/>
    </location>
    <ligand>
        <name>Mn(2+)</name>
        <dbReference type="ChEBI" id="CHEBI:29035"/>
        <label>1</label>
    </ligand>
</feature>
<dbReference type="PIRSF" id="PIRSF036979">
    <property type="entry name" value="Arginase"/>
    <property type="match status" value="1"/>
</dbReference>
<comment type="cofactor">
    <cofactor evidence="8">
        <name>Mn(2+)</name>
        <dbReference type="ChEBI" id="CHEBI:29035"/>
    </cofactor>
    <text evidence="8">Binds 2 manganese ions per subunit.</text>
</comment>
<dbReference type="GO" id="GO:0004053">
    <property type="term" value="F:arginase activity"/>
    <property type="evidence" value="ECO:0007669"/>
    <property type="project" value="UniProtKB-EC"/>
</dbReference>
<evidence type="ECO:0000256" key="4">
    <source>
        <dbReference type="ARBA" id="ARBA00022503"/>
    </source>
</evidence>
<evidence type="ECO:0000313" key="11">
    <source>
        <dbReference type="Proteomes" id="UP000192678"/>
    </source>
</evidence>
<dbReference type="OrthoDB" id="9788689at2"/>
<dbReference type="CDD" id="cd09989">
    <property type="entry name" value="Arginase"/>
    <property type="match status" value="1"/>
</dbReference>
<dbReference type="GO" id="GO:0005829">
    <property type="term" value="C:cytosol"/>
    <property type="evidence" value="ECO:0007669"/>
    <property type="project" value="TreeGrafter"/>
</dbReference>
<dbReference type="PRINTS" id="PR00116">
    <property type="entry name" value="ARGINASE"/>
</dbReference>
<feature type="binding site" evidence="8">
    <location>
        <position position="98"/>
    </location>
    <ligand>
        <name>Mn(2+)</name>
        <dbReference type="ChEBI" id="CHEBI:29035"/>
        <label>1</label>
    </ligand>
</feature>
<evidence type="ECO:0000256" key="3">
    <source>
        <dbReference type="ARBA" id="ARBA00018123"/>
    </source>
</evidence>
<evidence type="ECO:0000256" key="2">
    <source>
        <dbReference type="ARBA" id="ARBA00012168"/>
    </source>
</evidence>
<dbReference type="EMBL" id="FWYB01000014">
    <property type="protein sequence ID" value="SMD11434.1"/>
    <property type="molecule type" value="Genomic_DNA"/>
</dbReference>
<dbReference type="EC" id="3.5.3.1" evidence="2"/>
<dbReference type="InterPro" id="IPR023696">
    <property type="entry name" value="Ureohydrolase_dom_sf"/>
</dbReference>
<dbReference type="PANTHER" id="PTHR43782">
    <property type="entry name" value="ARGINASE"/>
    <property type="match status" value="1"/>
</dbReference>
<evidence type="ECO:0000256" key="6">
    <source>
        <dbReference type="ARBA" id="ARBA00022801"/>
    </source>
</evidence>
<keyword evidence="11" id="KW-1185">Reference proteome</keyword>
<name>A0A1W2EP01_9SPHI</name>
<keyword evidence="7 8" id="KW-0464">Manganese</keyword>
<dbReference type="PANTHER" id="PTHR43782:SF3">
    <property type="entry name" value="ARGINASE"/>
    <property type="match status" value="1"/>
</dbReference>
<dbReference type="InterPro" id="IPR014033">
    <property type="entry name" value="Arginase"/>
</dbReference>
<dbReference type="AlphaFoldDB" id="A0A1W2EP01"/>
<feature type="binding site" evidence="8">
    <location>
        <position position="125"/>
    </location>
    <ligand>
        <name>Mn(2+)</name>
        <dbReference type="ChEBI" id="CHEBI:29035"/>
        <label>1</label>
    </ligand>
</feature>
<gene>
    <name evidence="10" type="ORF">SAMN04488101_11436</name>
</gene>
<dbReference type="Pfam" id="PF00491">
    <property type="entry name" value="Arginase"/>
    <property type="match status" value="1"/>
</dbReference>
<dbReference type="PROSITE" id="PS51409">
    <property type="entry name" value="ARGINASE_2"/>
    <property type="match status" value="1"/>
</dbReference>
<evidence type="ECO:0000256" key="1">
    <source>
        <dbReference type="ARBA" id="ARBA00005098"/>
    </source>
</evidence>
<protein>
    <recommendedName>
        <fullName evidence="3">Arginase</fullName>
        <ecNumber evidence="2">3.5.3.1</ecNumber>
    </recommendedName>
</protein>
<accession>A0A1W2EP01</accession>
<dbReference type="Proteomes" id="UP000192678">
    <property type="component" value="Unassembled WGS sequence"/>
</dbReference>
<feature type="binding site" evidence="8">
    <location>
        <position position="242"/>
    </location>
    <ligand>
        <name>Mn(2+)</name>
        <dbReference type="ChEBI" id="CHEBI:29035"/>
        <label>1</label>
    </ligand>
</feature>